<dbReference type="Pfam" id="PF04588">
    <property type="entry name" value="HIG_1_N"/>
    <property type="match status" value="1"/>
</dbReference>
<evidence type="ECO:0000256" key="2">
    <source>
        <dbReference type="ARBA" id="ARBA00022989"/>
    </source>
</evidence>
<name>A0ABQ5U0T7_9PROT</name>
<proteinExistence type="predicted"/>
<keyword evidence="3 4" id="KW-0472">Membrane</keyword>
<dbReference type="NCBIfam" id="NF033233">
    <property type="entry name" value="twin_helix"/>
    <property type="match status" value="1"/>
</dbReference>
<keyword evidence="2 4" id="KW-1133">Transmembrane helix</keyword>
<evidence type="ECO:0000313" key="6">
    <source>
        <dbReference type="EMBL" id="GLQ05338.1"/>
    </source>
</evidence>
<accession>A0ABQ5U0T7</accession>
<evidence type="ECO:0000313" key="7">
    <source>
        <dbReference type="Proteomes" id="UP001161409"/>
    </source>
</evidence>
<protein>
    <submittedName>
        <fullName evidence="6">Membrane protein</fullName>
    </submittedName>
</protein>
<evidence type="ECO:0000256" key="1">
    <source>
        <dbReference type="ARBA" id="ARBA00022692"/>
    </source>
</evidence>
<reference evidence="6" key="1">
    <citation type="journal article" date="2014" name="Int. J. Syst. Evol. Microbiol.">
        <title>Complete genome of a new Firmicutes species belonging to the dominant human colonic microbiota ('Ruminococcus bicirculans') reveals two chromosomes and a selective capacity to utilize plant glucans.</title>
        <authorList>
            <consortium name="NISC Comparative Sequencing Program"/>
            <person name="Wegmann U."/>
            <person name="Louis P."/>
            <person name="Goesmann A."/>
            <person name="Henrissat B."/>
            <person name="Duncan S.H."/>
            <person name="Flint H.J."/>
        </authorList>
    </citation>
    <scope>NUCLEOTIDE SEQUENCE</scope>
    <source>
        <strain evidence="6">NBRC 103408</strain>
    </source>
</reference>
<dbReference type="Proteomes" id="UP001161409">
    <property type="component" value="Unassembled WGS sequence"/>
</dbReference>
<feature type="transmembrane region" description="Helical" evidence="4">
    <location>
        <begin position="6"/>
        <end position="22"/>
    </location>
</feature>
<gene>
    <name evidence="6" type="ORF">GCM10007924_05590</name>
</gene>
<evidence type="ECO:0000259" key="5">
    <source>
        <dbReference type="PROSITE" id="PS51503"/>
    </source>
</evidence>
<comment type="caution">
    <text evidence="6">The sequence shown here is derived from an EMBL/GenBank/DDBJ whole genome shotgun (WGS) entry which is preliminary data.</text>
</comment>
<keyword evidence="1 4" id="KW-0812">Transmembrane</keyword>
<dbReference type="Gene3D" id="6.10.140.1320">
    <property type="match status" value="1"/>
</dbReference>
<organism evidence="6 7">
    <name type="scientific">Sneathiella chinensis</name>
    <dbReference type="NCBI Taxonomy" id="349750"/>
    <lineage>
        <taxon>Bacteria</taxon>
        <taxon>Pseudomonadati</taxon>
        <taxon>Pseudomonadota</taxon>
        <taxon>Alphaproteobacteria</taxon>
        <taxon>Sneathiellales</taxon>
        <taxon>Sneathiellaceae</taxon>
        <taxon>Sneathiella</taxon>
    </lineage>
</organism>
<dbReference type="EMBL" id="BSNF01000001">
    <property type="protein sequence ID" value="GLQ05338.1"/>
    <property type="molecule type" value="Genomic_DNA"/>
</dbReference>
<evidence type="ECO:0000256" key="3">
    <source>
        <dbReference type="ARBA" id="ARBA00023136"/>
    </source>
</evidence>
<feature type="transmembrane region" description="Helical" evidence="4">
    <location>
        <begin position="43"/>
        <end position="61"/>
    </location>
</feature>
<dbReference type="PROSITE" id="PS51503">
    <property type="entry name" value="HIG1"/>
    <property type="match status" value="1"/>
</dbReference>
<evidence type="ECO:0000256" key="4">
    <source>
        <dbReference type="SAM" id="Phobius"/>
    </source>
</evidence>
<dbReference type="InterPro" id="IPR007667">
    <property type="entry name" value="Hypoxia_induced_domain"/>
</dbReference>
<sequence length="64" mass="6875">MLDYLIIAAIVATAGVLLVGILSMSRGGDFNRKNSNKLMRLRIIMQAIALVLIMLSLWLGASGS</sequence>
<feature type="domain" description="HIG1" evidence="5">
    <location>
        <begin position="1"/>
        <end position="64"/>
    </location>
</feature>
<reference evidence="6" key="2">
    <citation type="submission" date="2023-01" db="EMBL/GenBank/DDBJ databases">
        <title>Draft genome sequence of Sneathiella chinensis strain NBRC 103408.</title>
        <authorList>
            <person name="Sun Q."/>
            <person name="Mori K."/>
        </authorList>
    </citation>
    <scope>NUCLEOTIDE SEQUENCE</scope>
    <source>
        <strain evidence="6">NBRC 103408</strain>
    </source>
</reference>
<dbReference type="RefSeq" id="WP_169559345.1">
    <property type="nucleotide sequence ID" value="NZ_BSNF01000001.1"/>
</dbReference>
<keyword evidence="7" id="KW-1185">Reference proteome</keyword>